<organism evidence="3 4">
    <name type="scientific">Filifactor villosus</name>
    <dbReference type="NCBI Taxonomy" id="29374"/>
    <lineage>
        <taxon>Bacteria</taxon>
        <taxon>Bacillati</taxon>
        <taxon>Bacillota</taxon>
        <taxon>Clostridia</taxon>
        <taxon>Peptostreptococcales</taxon>
        <taxon>Filifactoraceae</taxon>
        <taxon>Filifactor</taxon>
    </lineage>
</organism>
<dbReference type="Gene3D" id="3.40.50.620">
    <property type="entry name" value="HUPs"/>
    <property type="match status" value="1"/>
</dbReference>
<dbReference type="CDD" id="cd01715">
    <property type="entry name" value="ETF_alpha"/>
    <property type="match status" value="1"/>
</dbReference>
<dbReference type="InterPro" id="IPR014731">
    <property type="entry name" value="ETF_asu_C"/>
</dbReference>
<dbReference type="PIRSF" id="PIRSF000089">
    <property type="entry name" value="Electra_flavoP_a"/>
    <property type="match status" value="1"/>
</dbReference>
<sequence length="334" mass="36733">MEHKNIWVIVEKHEGKPLNVSLELLGKGRILADEKGEKLVAVLIGYQNADITKTLIEYGADEVINVDAKEYEHYRSDSFTFVLNSLIDKYHPFGIMIGATSNGKDLGGRISARRRLGLVAGCTDVYFNEEKSELLWERATFDGKLFSTIITSTFPKIGTVGNKTFRGNTPDSSRTGVVIDEKIEMAEEDIRTKVLEIIQEAQKATIGPDMETADIIVAGGKGVGSKDKFAIIEEFAAAVNGAVACTKPLVDAGWMHYDYQVGSTGKKVSPKIYFAFGISGQLQHTEGMKDSDLIIAVNNDPNAPIFQVAHYGIVGDLFKVIPVLKEEFLKLKQI</sequence>
<dbReference type="InterPro" id="IPR001308">
    <property type="entry name" value="ETF_a/FixB"/>
</dbReference>
<accession>A0ABV9QPC0</accession>
<dbReference type="InterPro" id="IPR014729">
    <property type="entry name" value="Rossmann-like_a/b/a_fold"/>
</dbReference>
<dbReference type="RefSeq" id="WP_379789192.1">
    <property type="nucleotide sequence ID" value="NZ_JBHSHL010000052.1"/>
</dbReference>
<proteinExistence type="inferred from homology"/>
<dbReference type="PANTHER" id="PTHR43153">
    <property type="entry name" value="ELECTRON TRANSFER FLAVOPROTEIN ALPHA"/>
    <property type="match status" value="1"/>
</dbReference>
<evidence type="ECO:0000313" key="3">
    <source>
        <dbReference type="EMBL" id="MFC4805597.1"/>
    </source>
</evidence>
<evidence type="ECO:0000256" key="1">
    <source>
        <dbReference type="ARBA" id="ARBA00005817"/>
    </source>
</evidence>
<gene>
    <name evidence="3" type="ORF">ACFO4R_11005</name>
</gene>
<dbReference type="InterPro" id="IPR029035">
    <property type="entry name" value="DHS-like_NAD/FAD-binding_dom"/>
</dbReference>
<dbReference type="SMART" id="SM00893">
    <property type="entry name" value="ETF"/>
    <property type="match status" value="1"/>
</dbReference>
<evidence type="ECO:0000259" key="2">
    <source>
        <dbReference type="SMART" id="SM00893"/>
    </source>
</evidence>
<comment type="caution">
    <text evidence="3">The sequence shown here is derived from an EMBL/GenBank/DDBJ whole genome shotgun (WGS) entry which is preliminary data.</text>
</comment>
<dbReference type="SUPFAM" id="SSF52467">
    <property type="entry name" value="DHS-like NAD/FAD-binding domain"/>
    <property type="match status" value="1"/>
</dbReference>
<comment type="similarity">
    <text evidence="1">Belongs to the ETF alpha-subunit/FixB family.</text>
</comment>
<dbReference type="Pfam" id="PF01012">
    <property type="entry name" value="ETF"/>
    <property type="match status" value="1"/>
</dbReference>
<feature type="domain" description="Electron transfer flavoprotein alpha/beta-subunit N-terminal" evidence="2">
    <location>
        <begin position="6"/>
        <end position="194"/>
    </location>
</feature>
<name>A0ABV9QPC0_9FIRM</name>
<protein>
    <submittedName>
        <fullName evidence="3">Electron transfer flavoprotein subunit alpha/FixB family protein</fullName>
    </submittedName>
</protein>
<dbReference type="Pfam" id="PF00766">
    <property type="entry name" value="ETF_alpha"/>
    <property type="match status" value="1"/>
</dbReference>
<reference evidence="4" key="1">
    <citation type="journal article" date="2019" name="Int. J. Syst. Evol. Microbiol.">
        <title>The Global Catalogue of Microorganisms (GCM) 10K type strain sequencing project: providing services to taxonomists for standard genome sequencing and annotation.</title>
        <authorList>
            <consortium name="The Broad Institute Genomics Platform"/>
            <consortium name="The Broad Institute Genome Sequencing Center for Infectious Disease"/>
            <person name="Wu L."/>
            <person name="Ma J."/>
        </authorList>
    </citation>
    <scope>NUCLEOTIDE SEQUENCE [LARGE SCALE GENOMIC DNA]</scope>
    <source>
        <strain evidence="4">CCUG 46385</strain>
    </source>
</reference>
<dbReference type="InterPro" id="IPR014730">
    <property type="entry name" value="ETF_a/b_N"/>
</dbReference>
<dbReference type="Proteomes" id="UP001595916">
    <property type="component" value="Unassembled WGS sequence"/>
</dbReference>
<evidence type="ECO:0000313" key="4">
    <source>
        <dbReference type="Proteomes" id="UP001595916"/>
    </source>
</evidence>
<dbReference type="InterPro" id="IPR033947">
    <property type="entry name" value="ETF_alpha_N"/>
</dbReference>
<dbReference type="Gene3D" id="3.40.50.1220">
    <property type="entry name" value="TPP-binding domain"/>
    <property type="match status" value="1"/>
</dbReference>
<dbReference type="EMBL" id="JBHSHL010000052">
    <property type="protein sequence ID" value="MFC4805597.1"/>
    <property type="molecule type" value="Genomic_DNA"/>
</dbReference>
<keyword evidence="4" id="KW-1185">Reference proteome</keyword>
<dbReference type="SUPFAM" id="SSF52402">
    <property type="entry name" value="Adenine nucleotide alpha hydrolases-like"/>
    <property type="match status" value="1"/>
</dbReference>
<dbReference type="PANTHER" id="PTHR43153:SF1">
    <property type="entry name" value="ELECTRON TRANSFER FLAVOPROTEIN SUBUNIT ALPHA, MITOCHONDRIAL"/>
    <property type="match status" value="1"/>
</dbReference>